<evidence type="ECO:0000256" key="1">
    <source>
        <dbReference type="SAM" id="MobiDB-lite"/>
    </source>
</evidence>
<feature type="region of interest" description="Disordered" evidence="1">
    <location>
        <begin position="28"/>
        <end position="76"/>
    </location>
</feature>
<dbReference type="PANTHER" id="PTHR46599:SF3">
    <property type="entry name" value="PIGGYBAC TRANSPOSABLE ELEMENT-DERIVED PROTEIN 4"/>
    <property type="match status" value="1"/>
</dbReference>
<evidence type="ECO:0000259" key="2">
    <source>
        <dbReference type="Pfam" id="PF13843"/>
    </source>
</evidence>
<dbReference type="AlphaFoldDB" id="A0A5N4B6J0"/>
<dbReference type="Pfam" id="PF13843">
    <property type="entry name" value="DDE_Tnp_1_7"/>
    <property type="match status" value="1"/>
</dbReference>
<accession>A0A5N4B6J0</accession>
<evidence type="ECO:0000313" key="3">
    <source>
        <dbReference type="EMBL" id="KAB0805174.1"/>
    </source>
</evidence>
<dbReference type="EMBL" id="VVIM01000001">
    <property type="protein sequence ID" value="KAB0805174.1"/>
    <property type="molecule type" value="Genomic_DNA"/>
</dbReference>
<dbReference type="InParanoid" id="A0A5N4B6J0"/>
<feature type="domain" description="PiggyBac transposable element-derived protein" evidence="2">
    <location>
        <begin position="116"/>
        <end position="214"/>
    </location>
</feature>
<dbReference type="PANTHER" id="PTHR46599">
    <property type="entry name" value="PIGGYBAC TRANSPOSABLE ELEMENT-DERIVED PROTEIN 4"/>
    <property type="match status" value="1"/>
</dbReference>
<dbReference type="Proteomes" id="UP000327044">
    <property type="component" value="Unassembled WGS sequence"/>
</dbReference>
<comment type="caution">
    <text evidence="3">The sequence shown here is derived from an EMBL/GenBank/DDBJ whole genome shotgun (WGS) entry which is preliminary data.</text>
</comment>
<gene>
    <name evidence="3" type="ORF">PPYR_02144</name>
</gene>
<organism evidence="3 4">
    <name type="scientific">Photinus pyralis</name>
    <name type="common">Common eastern firefly</name>
    <name type="synonym">Lampyris pyralis</name>
    <dbReference type="NCBI Taxonomy" id="7054"/>
    <lineage>
        <taxon>Eukaryota</taxon>
        <taxon>Metazoa</taxon>
        <taxon>Ecdysozoa</taxon>
        <taxon>Arthropoda</taxon>
        <taxon>Hexapoda</taxon>
        <taxon>Insecta</taxon>
        <taxon>Pterygota</taxon>
        <taxon>Neoptera</taxon>
        <taxon>Endopterygota</taxon>
        <taxon>Coleoptera</taxon>
        <taxon>Polyphaga</taxon>
        <taxon>Elateriformia</taxon>
        <taxon>Elateroidea</taxon>
        <taxon>Lampyridae</taxon>
        <taxon>Lampyrinae</taxon>
        <taxon>Photinus</taxon>
    </lineage>
</organism>
<evidence type="ECO:0000313" key="4">
    <source>
        <dbReference type="Proteomes" id="UP000327044"/>
    </source>
</evidence>
<keyword evidence="4" id="KW-1185">Reference proteome</keyword>
<feature type="compositionally biased region" description="Acidic residues" evidence="1">
    <location>
        <begin position="28"/>
        <end position="40"/>
    </location>
</feature>
<reference evidence="3 4" key="1">
    <citation type="journal article" date="2018" name="Elife">
        <title>Firefly genomes illuminate parallel origins of bioluminescence in beetles.</title>
        <authorList>
            <person name="Fallon T.R."/>
            <person name="Lower S.E."/>
            <person name="Chang C.H."/>
            <person name="Bessho-Uehara M."/>
            <person name="Martin G.J."/>
            <person name="Bewick A.J."/>
            <person name="Behringer M."/>
            <person name="Debat H.J."/>
            <person name="Wong I."/>
            <person name="Day J.C."/>
            <person name="Suvorov A."/>
            <person name="Silva C.J."/>
            <person name="Stanger-Hall K.F."/>
            <person name="Hall D.W."/>
            <person name="Schmitz R.J."/>
            <person name="Nelson D.R."/>
            <person name="Lewis S.M."/>
            <person name="Shigenobu S."/>
            <person name="Bybee S.M."/>
            <person name="Larracuente A.M."/>
            <person name="Oba Y."/>
            <person name="Weng J.K."/>
        </authorList>
    </citation>
    <scope>NUCLEOTIDE SEQUENCE [LARGE SCALE GENOMIC DNA]</scope>
    <source>
        <strain evidence="3">1611_PpyrPB1</strain>
        <tissue evidence="3">Whole body</tissue>
    </source>
</reference>
<dbReference type="InterPro" id="IPR029526">
    <property type="entry name" value="PGBD"/>
</dbReference>
<feature type="compositionally biased region" description="Acidic residues" evidence="1">
    <location>
        <begin position="62"/>
        <end position="71"/>
    </location>
</feature>
<name>A0A5N4B6J0_PHOPY</name>
<sequence length="219" mass="24811">MDTKKFYNLSNPRDVEFLLSTINDDMAVDSDVGGDDDADDNIPSSRCSIAPSTSTSFSNQFEDSDNEDSESSEGCLSADDETFDWQKISAKPPMFQGSTFDRPFGISKKAQFDITSPLSIFLNVMTNLFLQYIVDQSNLYAIQRGTVLGLTLDELKAYLGILIIMGFHTLPSIRHYWSKESNFGVQRVQSIMTLKRFLKITRMLHLNDNETMAKKRKRV</sequence>
<proteinExistence type="predicted"/>
<protein>
    <recommendedName>
        <fullName evidence="2">PiggyBac transposable element-derived protein domain-containing protein</fullName>
    </recommendedName>
</protein>
<feature type="compositionally biased region" description="Polar residues" evidence="1">
    <location>
        <begin position="42"/>
        <end position="61"/>
    </location>
</feature>